<dbReference type="AlphaFoldDB" id="A0A0A9ED76"/>
<name>A0A0A9ED76_ARUDO</name>
<protein>
    <submittedName>
        <fullName evidence="1">Uncharacterized protein</fullName>
    </submittedName>
</protein>
<sequence length="23" mass="2711">MRLQQQIALELQETDSCCEEPMD</sequence>
<reference evidence="1" key="1">
    <citation type="submission" date="2014-09" db="EMBL/GenBank/DDBJ databases">
        <authorList>
            <person name="Magalhaes I.L.F."/>
            <person name="Oliveira U."/>
            <person name="Santos F.R."/>
            <person name="Vidigal T.H.D.A."/>
            <person name="Brescovit A.D."/>
            <person name="Santos A.J."/>
        </authorList>
    </citation>
    <scope>NUCLEOTIDE SEQUENCE</scope>
    <source>
        <tissue evidence="1">Shoot tissue taken approximately 20 cm above the soil surface</tissue>
    </source>
</reference>
<organism evidence="1">
    <name type="scientific">Arundo donax</name>
    <name type="common">Giant reed</name>
    <name type="synonym">Donax arundinaceus</name>
    <dbReference type="NCBI Taxonomy" id="35708"/>
    <lineage>
        <taxon>Eukaryota</taxon>
        <taxon>Viridiplantae</taxon>
        <taxon>Streptophyta</taxon>
        <taxon>Embryophyta</taxon>
        <taxon>Tracheophyta</taxon>
        <taxon>Spermatophyta</taxon>
        <taxon>Magnoliopsida</taxon>
        <taxon>Liliopsida</taxon>
        <taxon>Poales</taxon>
        <taxon>Poaceae</taxon>
        <taxon>PACMAD clade</taxon>
        <taxon>Arundinoideae</taxon>
        <taxon>Arundineae</taxon>
        <taxon>Arundo</taxon>
    </lineage>
</organism>
<accession>A0A0A9ED76</accession>
<evidence type="ECO:0000313" key="1">
    <source>
        <dbReference type="EMBL" id="JAD96968.1"/>
    </source>
</evidence>
<dbReference type="EMBL" id="GBRH01200927">
    <property type="protein sequence ID" value="JAD96968.1"/>
    <property type="molecule type" value="Transcribed_RNA"/>
</dbReference>
<reference evidence="1" key="2">
    <citation type="journal article" date="2015" name="Data Brief">
        <title>Shoot transcriptome of the giant reed, Arundo donax.</title>
        <authorList>
            <person name="Barrero R.A."/>
            <person name="Guerrero F.D."/>
            <person name="Moolhuijzen P."/>
            <person name="Goolsby J.A."/>
            <person name="Tidwell J."/>
            <person name="Bellgard S.E."/>
            <person name="Bellgard M.I."/>
        </authorList>
    </citation>
    <scope>NUCLEOTIDE SEQUENCE</scope>
    <source>
        <tissue evidence="1">Shoot tissue taken approximately 20 cm above the soil surface</tissue>
    </source>
</reference>
<proteinExistence type="predicted"/>